<accession>A0A837KIW6</accession>
<proteinExistence type="predicted"/>
<protein>
    <submittedName>
        <fullName evidence="1">Uncharacterized protein</fullName>
    </submittedName>
</protein>
<sequence length="103" mass="12154">MLCRPMSAFFVYNAIQLHLGSASIVKIFELHLIYPFYSINIWLENKNKPRKNRYAYLNFTRLINMTLIAKKNFILFTKSNVNLLTLMSTNNNQVMFSDNKVLE</sequence>
<evidence type="ECO:0000313" key="2">
    <source>
        <dbReference type="Proteomes" id="UP000035218"/>
    </source>
</evidence>
<dbReference type="EMBL" id="LDCN01000011">
    <property type="protein sequence ID" value="KLH96249.1"/>
    <property type="molecule type" value="Genomic_DNA"/>
</dbReference>
<organism evidence="1 2">
    <name type="scientific">Brevibacillus formosus</name>
    <dbReference type="NCBI Taxonomy" id="54913"/>
    <lineage>
        <taxon>Bacteria</taxon>
        <taxon>Bacillati</taxon>
        <taxon>Bacillota</taxon>
        <taxon>Bacilli</taxon>
        <taxon>Bacillales</taxon>
        <taxon>Paenibacillaceae</taxon>
        <taxon>Brevibacillus</taxon>
    </lineage>
</organism>
<comment type="caution">
    <text evidence="1">The sequence shown here is derived from an EMBL/GenBank/DDBJ whole genome shotgun (WGS) entry which is preliminary data.</text>
</comment>
<reference evidence="1 2" key="1">
    <citation type="submission" date="2015-05" db="EMBL/GenBank/DDBJ databases">
        <title>Genome sequencing project for genomic taxonomy and phylogenomics of Bacillus-like bacteria.</title>
        <authorList>
            <person name="Liu B."/>
            <person name="Wang J."/>
            <person name="Zhu Y."/>
            <person name="Liu G."/>
            <person name="Chen Q."/>
            <person name="Chen Z."/>
            <person name="Lan J."/>
            <person name="Che J."/>
            <person name="Ge C."/>
            <person name="Shi H."/>
            <person name="Pan Z."/>
            <person name="Liu X."/>
        </authorList>
    </citation>
    <scope>NUCLEOTIDE SEQUENCE [LARGE SCALE GENOMIC DNA]</scope>
    <source>
        <strain evidence="1 2">DSM 9885</strain>
    </source>
</reference>
<dbReference type="Proteomes" id="UP000035218">
    <property type="component" value="Unassembled WGS sequence"/>
</dbReference>
<evidence type="ECO:0000313" key="1">
    <source>
        <dbReference type="EMBL" id="KLH96249.1"/>
    </source>
</evidence>
<gene>
    <name evidence="1" type="ORF">AA984_26130</name>
</gene>
<dbReference type="AlphaFoldDB" id="A0A837KIW6"/>
<name>A0A837KIW6_9BACL</name>